<protein>
    <submittedName>
        <fullName evidence="6">ShlB/FhaC/HecB family hemolysin secretion/activation protein</fullName>
    </submittedName>
</protein>
<dbReference type="Gene3D" id="3.10.20.310">
    <property type="entry name" value="membrane protein fhac"/>
    <property type="match status" value="1"/>
</dbReference>
<dbReference type="PANTHER" id="PTHR34597">
    <property type="entry name" value="SLR1661 PROTEIN"/>
    <property type="match status" value="1"/>
</dbReference>
<dbReference type="PANTHER" id="PTHR34597:SF1">
    <property type="entry name" value="HEME_HEMOPEXIN TRANSPORTER PROTEIN HUXB"/>
    <property type="match status" value="1"/>
</dbReference>
<keyword evidence="1" id="KW-1134">Transmembrane beta strand</keyword>
<evidence type="ECO:0000256" key="1">
    <source>
        <dbReference type="ARBA" id="ARBA00022452"/>
    </source>
</evidence>
<evidence type="ECO:0000256" key="3">
    <source>
        <dbReference type="ARBA" id="ARBA00023237"/>
    </source>
</evidence>
<evidence type="ECO:0000256" key="2">
    <source>
        <dbReference type="ARBA" id="ARBA00022692"/>
    </source>
</evidence>
<feature type="domain" description="Haemolysin activator HlyB C-terminal" evidence="4">
    <location>
        <begin position="132"/>
        <end position="446"/>
    </location>
</feature>
<proteinExistence type="predicted"/>
<dbReference type="InterPro" id="IPR013686">
    <property type="entry name" value="Polypept-transport_assoc_ShlB"/>
</dbReference>
<evidence type="ECO:0000259" key="5">
    <source>
        <dbReference type="Pfam" id="PF08479"/>
    </source>
</evidence>
<comment type="caution">
    <text evidence="6">The sequence shown here is derived from an EMBL/GenBank/DDBJ whole genome shotgun (WGS) entry which is preliminary data.</text>
</comment>
<dbReference type="Pfam" id="PF03865">
    <property type="entry name" value="ShlB"/>
    <property type="match status" value="1"/>
</dbReference>
<dbReference type="Proteomes" id="UP001430193">
    <property type="component" value="Unassembled WGS sequence"/>
</dbReference>
<sequence>MIEGNTLFATDTLHALVADGEGHTLTLTSLQALAERITAYYRRHGYPLDRATIPAQALKDGVVRMRVVEARYDRVRLVNHSRVDDSLLRATLAPLQPGDAVDQAGLDRQLLLLNDVPGVQGHSLLRPGSQPGTSDVLVDAQALPMVTGNLSLDDAGDRYTGRVRLGGNLAVNNLAGLGDQLSLSVLSSDAHMRYGHLGYDFAINGAGTRVGVAYSALSYRLGDGLTDLDAHGTAAEASVWVSQAFLRSPDTNFSGRLEVDEHRLRDAVGSTATDNDRHTWDWTGTLIFDHRDSWGGGGITTLQGAVTRGQLGFDNAAAQASDAVTADTQGRYLHWDGSASRLQMLTEHWRVYASLSGQYSTRNLDSSEQFLLGGMQSVRGYDVSALAGASGYLATVELRRDLPLPAGAWQGTVFVDHGGIWLDAQPWAGETGSNHATLTSAGVGLNWNGPDRWVAQVQVGQPVGRTPVLAGRRPDAQAWLQLSKGF</sequence>
<feature type="domain" description="Polypeptide-transport-associated ShlB-type" evidence="5">
    <location>
        <begin position="2"/>
        <end position="69"/>
    </location>
</feature>
<gene>
    <name evidence="6" type="ORF">ISS99_10600</name>
</gene>
<dbReference type="Pfam" id="PF08479">
    <property type="entry name" value="POTRA_2"/>
    <property type="match status" value="1"/>
</dbReference>
<keyword evidence="2" id="KW-0812">Transmembrane</keyword>
<dbReference type="RefSeq" id="WP_204631640.1">
    <property type="nucleotide sequence ID" value="NZ_BSOC01000003.1"/>
</dbReference>
<reference evidence="6" key="1">
    <citation type="submission" date="2020-10" db="EMBL/GenBank/DDBJ databases">
        <title>Phylogeny of dyella-like bacteria.</title>
        <authorList>
            <person name="Fu J."/>
        </authorList>
    </citation>
    <scope>NUCLEOTIDE SEQUENCE</scope>
    <source>
        <strain evidence="6">DHON07</strain>
    </source>
</reference>
<keyword evidence="7" id="KW-1185">Reference proteome</keyword>
<keyword evidence="3" id="KW-0998">Cell outer membrane</keyword>
<evidence type="ECO:0000259" key="4">
    <source>
        <dbReference type="Pfam" id="PF03865"/>
    </source>
</evidence>
<keyword evidence="1" id="KW-0472">Membrane</keyword>
<dbReference type="InterPro" id="IPR005565">
    <property type="entry name" value="Hemolysn_activator_HlyB_C"/>
</dbReference>
<evidence type="ECO:0000313" key="7">
    <source>
        <dbReference type="Proteomes" id="UP001430193"/>
    </source>
</evidence>
<dbReference type="InterPro" id="IPR051544">
    <property type="entry name" value="TPS_OM_transporter"/>
</dbReference>
<dbReference type="Gene3D" id="2.40.160.50">
    <property type="entry name" value="membrane protein fhac: a member of the omp85/tpsb transporter family"/>
    <property type="match status" value="1"/>
</dbReference>
<name>A0ABS2KGB3_9GAMM</name>
<evidence type="ECO:0000313" key="6">
    <source>
        <dbReference type="EMBL" id="MBM7129979.1"/>
    </source>
</evidence>
<accession>A0ABS2KGB3</accession>
<organism evidence="6 7">
    <name type="scientific">Dyella mobilis</name>
    <dbReference type="NCBI Taxonomy" id="1849582"/>
    <lineage>
        <taxon>Bacteria</taxon>
        <taxon>Pseudomonadati</taxon>
        <taxon>Pseudomonadota</taxon>
        <taxon>Gammaproteobacteria</taxon>
        <taxon>Lysobacterales</taxon>
        <taxon>Rhodanobacteraceae</taxon>
        <taxon>Dyella</taxon>
    </lineage>
</organism>
<dbReference type="EMBL" id="JADIKF010000038">
    <property type="protein sequence ID" value="MBM7129979.1"/>
    <property type="molecule type" value="Genomic_DNA"/>
</dbReference>